<evidence type="ECO:0000313" key="8">
    <source>
        <dbReference type="EMBL" id="WVZ07794.1"/>
    </source>
</evidence>
<feature type="domain" description="Bowman-Birk serine protease inhibitors family" evidence="7">
    <location>
        <begin position="61"/>
        <end position="114"/>
    </location>
</feature>
<dbReference type="SUPFAM" id="SSF57247">
    <property type="entry name" value="Bowman-Birk inhibitor, BBI"/>
    <property type="match status" value="1"/>
</dbReference>
<dbReference type="AlphaFoldDB" id="A0AAQ3RU06"/>
<evidence type="ECO:0000256" key="5">
    <source>
        <dbReference type="PIRSR" id="PIRSR600877-51"/>
    </source>
</evidence>
<feature type="disulfide bond" evidence="5">
    <location>
        <begin position="84"/>
        <end position="91"/>
    </location>
</feature>
<dbReference type="Proteomes" id="UP001374535">
    <property type="component" value="Chromosome 6"/>
</dbReference>
<dbReference type="GO" id="GO:0005576">
    <property type="term" value="C:extracellular region"/>
    <property type="evidence" value="ECO:0007669"/>
    <property type="project" value="InterPro"/>
</dbReference>
<dbReference type="Pfam" id="PF00228">
    <property type="entry name" value="Bowman-Birk_leg"/>
    <property type="match status" value="1"/>
</dbReference>
<evidence type="ECO:0000256" key="4">
    <source>
        <dbReference type="ARBA" id="ARBA00023157"/>
    </source>
</evidence>
<dbReference type="SMART" id="SM00269">
    <property type="entry name" value="BowB"/>
    <property type="match status" value="1"/>
</dbReference>
<sequence>MQKQKEKVREAMVELKVMMKVSLVVFLIVFSATTIAVDARFDPTLLHQSAENSVKSTANVCCDKCVCRNDPPKCQCFDIVENSCHSACDFCICATSEPPQCRCMDQNSFCYDPCTFNQ</sequence>
<keyword evidence="9" id="KW-1185">Reference proteome</keyword>
<feature type="disulfide bond" evidence="5">
    <location>
        <begin position="93"/>
        <end position="101"/>
    </location>
</feature>
<dbReference type="GO" id="GO:0004867">
    <property type="term" value="F:serine-type endopeptidase inhibitor activity"/>
    <property type="evidence" value="ECO:0007669"/>
    <property type="project" value="UniProtKB-KW"/>
</dbReference>
<dbReference type="InterPro" id="IPR000877">
    <property type="entry name" value="Prot_inh_BBI"/>
</dbReference>
<dbReference type="EMBL" id="CP144695">
    <property type="protein sequence ID" value="WVZ07794.1"/>
    <property type="molecule type" value="Genomic_DNA"/>
</dbReference>
<evidence type="ECO:0000259" key="7">
    <source>
        <dbReference type="SMART" id="SM00269"/>
    </source>
</evidence>
<feature type="disulfide bond" evidence="5">
    <location>
        <begin position="65"/>
        <end position="110"/>
    </location>
</feature>
<reference evidence="8 9" key="1">
    <citation type="journal article" date="2023" name="Life. Sci Alliance">
        <title>Evolutionary insights into 3D genome organization and epigenetic landscape of Vigna mungo.</title>
        <authorList>
            <person name="Junaid A."/>
            <person name="Singh B."/>
            <person name="Bhatia S."/>
        </authorList>
    </citation>
    <scope>NUCLEOTIDE SEQUENCE [LARGE SCALE GENOMIC DNA]</scope>
    <source>
        <strain evidence="8">Urdbean</strain>
    </source>
</reference>
<feature type="disulfide bond" evidence="5">
    <location>
        <begin position="67"/>
        <end position="74"/>
    </location>
</feature>
<name>A0AAQ3RU06_VIGMU</name>
<keyword evidence="2 6" id="KW-0646">Protease inhibitor</keyword>
<evidence type="ECO:0000256" key="2">
    <source>
        <dbReference type="ARBA" id="ARBA00022690"/>
    </source>
</evidence>
<evidence type="ECO:0000256" key="6">
    <source>
        <dbReference type="RuleBase" id="RU003856"/>
    </source>
</evidence>
<evidence type="ECO:0000256" key="3">
    <source>
        <dbReference type="ARBA" id="ARBA00022900"/>
    </source>
</evidence>
<protein>
    <recommendedName>
        <fullName evidence="7">Bowman-Birk serine protease inhibitors family domain-containing protein</fullName>
    </recommendedName>
</protein>
<feature type="disulfide bond" evidence="5">
    <location>
        <begin position="62"/>
        <end position="76"/>
    </location>
</feature>
<dbReference type="CDD" id="cd00023">
    <property type="entry name" value="BBI"/>
    <property type="match status" value="1"/>
</dbReference>
<organism evidence="8 9">
    <name type="scientific">Vigna mungo</name>
    <name type="common">Black gram</name>
    <name type="synonym">Phaseolus mungo</name>
    <dbReference type="NCBI Taxonomy" id="3915"/>
    <lineage>
        <taxon>Eukaryota</taxon>
        <taxon>Viridiplantae</taxon>
        <taxon>Streptophyta</taxon>
        <taxon>Embryophyta</taxon>
        <taxon>Tracheophyta</taxon>
        <taxon>Spermatophyta</taxon>
        <taxon>Magnoliopsida</taxon>
        <taxon>eudicotyledons</taxon>
        <taxon>Gunneridae</taxon>
        <taxon>Pentapetalae</taxon>
        <taxon>rosids</taxon>
        <taxon>fabids</taxon>
        <taxon>Fabales</taxon>
        <taxon>Fabaceae</taxon>
        <taxon>Papilionoideae</taxon>
        <taxon>50 kb inversion clade</taxon>
        <taxon>NPAAA clade</taxon>
        <taxon>indigoferoid/millettioid clade</taxon>
        <taxon>Phaseoleae</taxon>
        <taxon>Vigna</taxon>
    </lineage>
</organism>
<comment type="similarity">
    <text evidence="1 6">Belongs to the Bowman-Birk serine protease inhibitor family.</text>
</comment>
<proteinExistence type="inferred from homology"/>
<dbReference type="Gene3D" id="2.10.69.10">
    <property type="entry name" value="Cysteine Protease (Bromelain) Inhibitor, subunit H"/>
    <property type="match status" value="1"/>
</dbReference>
<gene>
    <name evidence="8" type="ORF">V8G54_021140</name>
</gene>
<evidence type="ECO:0000256" key="1">
    <source>
        <dbReference type="ARBA" id="ARBA00008506"/>
    </source>
</evidence>
<feature type="disulfide bond" evidence="5">
    <location>
        <begin position="88"/>
        <end position="103"/>
    </location>
</feature>
<feature type="disulfide bond" evidence="5">
    <location>
        <begin position="61"/>
        <end position="114"/>
    </location>
</feature>
<keyword evidence="4 5" id="KW-1015">Disulfide bond</keyword>
<keyword evidence="3 6" id="KW-0722">Serine protease inhibitor</keyword>
<dbReference type="InterPro" id="IPR035995">
    <property type="entry name" value="Bowman-Birk_prot_inh"/>
</dbReference>
<accession>A0AAQ3RU06</accession>
<evidence type="ECO:0000313" key="9">
    <source>
        <dbReference type="Proteomes" id="UP001374535"/>
    </source>
</evidence>